<gene>
    <name evidence="2" type="ORF">D9K80_10415</name>
</gene>
<dbReference type="RefSeq" id="WP_121594531.1">
    <property type="nucleotide sequence ID" value="NZ_RCHD01000022.1"/>
</dbReference>
<dbReference type="Pfam" id="PF03235">
    <property type="entry name" value="GmrSD_N"/>
    <property type="match status" value="1"/>
</dbReference>
<dbReference type="Proteomes" id="UP000267166">
    <property type="component" value="Unassembled WGS sequence"/>
</dbReference>
<dbReference type="AlphaFoldDB" id="A0A498D3E5"/>
<organism evidence="2 3">
    <name type="scientific">Acinetobacter cumulans</name>
    <dbReference type="NCBI Taxonomy" id="2136182"/>
    <lineage>
        <taxon>Bacteria</taxon>
        <taxon>Pseudomonadati</taxon>
        <taxon>Pseudomonadota</taxon>
        <taxon>Gammaproteobacteria</taxon>
        <taxon>Moraxellales</taxon>
        <taxon>Moraxellaceae</taxon>
        <taxon>Acinetobacter</taxon>
    </lineage>
</organism>
<name>A0A498D3E5_9GAMM</name>
<proteinExistence type="predicted"/>
<dbReference type="PANTHER" id="PTHR37292">
    <property type="entry name" value="VNG6097C"/>
    <property type="match status" value="1"/>
</dbReference>
<dbReference type="PANTHER" id="PTHR37292:SF2">
    <property type="entry name" value="DUF262 DOMAIN-CONTAINING PROTEIN"/>
    <property type="match status" value="1"/>
</dbReference>
<accession>A0A498D3E5</accession>
<protein>
    <submittedName>
        <fullName evidence="2">DUF262 domain-containing protein</fullName>
    </submittedName>
</protein>
<evidence type="ECO:0000313" key="2">
    <source>
        <dbReference type="EMBL" id="RLL34817.1"/>
    </source>
</evidence>
<sequence>MNYTDRIFPTNKGLTTYLDELIAKNYQIPTFQRDVVWQQENVKKLWDSIYKFYPLGSILIWKTDLQLQNHRQIGGHNITDTNFSRTEYQYILDGQQRTTSLLTSLYGGIIESRPNFDPVLYVDLTVPIDSDTDDESYRNRFLFWTDIDDRNGEIRPNIGKKKRYDEGLIVKLIDIKNDFTTVQTKVFNSLVVNQDFNHPILGELAKIKGVLDNYRISFIEVKGIQVSEVCQIFERINQAGKPLNIFDIVVAKTFKPAIQQTATTAADKGFYLRELIDDFKNHNNSDFLKISDLDYLQILAVIINHNVPDSGVRNITDRYLNEIKTEHILDVWEETKKAILKTFDFFENHLHIKTPYLIPFRYFYFTITAYFYKNTTPDYLLLKKYFWFNSFHNEDLLSNTTQLGQHIEFLNKGKRNETVIFDRFLIDRQKLRSATYSSKGRMSRAVLALYASAQPRDWEHCDREVLVQNFFFSTDKPNLHHIFPTNSEYVLNNKNKNHITSDSLMNIAYLTQITNLDITNRNPIEYIKDYDKPEFIAIMPTHLLSSEILDWARSGVLPDNAIDQFIESRVKNILTDLKIKLEGVTFDEIDTMIIEKQDLLLSLD</sequence>
<comment type="caution">
    <text evidence="2">The sequence shown here is derived from an EMBL/GenBank/DDBJ whole genome shotgun (WGS) entry which is preliminary data.</text>
</comment>
<reference evidence="2 3" key="1">
    <citation type="submission" date="2018-09" db="EMBL/GenBank/DDBJ databases">
        <title>The draft genome of Acinetobacter sp. strains.</title>
        <authorList>
            <person name="Qin J."/>
            <person name="Feng Y."/>
            <person name="Zong Z."/>
        </authorList>
    </citation>
    <scope>NUCLEOTIDE SEQUENCE [LARGE SCALE GENOMIC DNA]</scope>
    <source>
        <strain evidence="2 3">WCHAc060003</strain>
    </source>
</reference>
<feature type="domain" description="GmrSD restriction endonucleases N-terminal" evidence="1">
    <location>
        <begin position="24"/>
        <end position="253"/>
    </location>
</feature>
<dbReference type="InterPro" id="IPR004919">
    <property type="entry name" value="GmrSD_N"/>
</dbReference>
<dbReference type="EMBL" id="RCHD01000022">
    <property type="protein sequence ID" value="RLL34817.1"/>
    <property type="molecule type" value="Genomic_DNA"/>
</dbReference>
<evidence type="ECO:0000313" key="3">
    <source>
        <dbReference type="Proteomes" id="UP000267166"/>
    </source>
</evidence>
<evidence type="ECO:0000259" key="1">
    <source>
        <dbReference type="Pfam" id="PF03235"/>
    </source>
</evidence>